<keyword evidence="3" id="KW-1185">Reference proteome</keyword>
<reference evidence="2 4" key="2">
    <citation type="submission" date="2018-06" db="EMBL/GenBank/DDBJ databases">
        <authorList>
            <consortium name="Pathogen Informatics"/>
            <person name="Doyle S."/>
        </authorList>
    </citation>
    <scope>NUCLEOTIDE SEQUENCE [LARGE SCALE GENOMIC DNA]</scope>
    <source>
        <strain evidence="2 4">NCTC11212</strain>
    </source>
</reference>
<evidence type="ECO:0000313" key="3">
    <source>
        <dbReference type="Proteomes" id="UP000190669"/>
    </source>
</evidence>
<dbReference type="RefSeq" id="WP_079466637.1">
    <property type="nucleotide sequence ID" value="NZ_CP033934.1"/>
</dbReference>
<dbReference type="Proteomes" id="UP000251937">
    <property type="component" value="Unassembled WGS sequence"/>
</dbReference>
<comment type="caution">
    <text evidence="2">The sequence shown here is derived from an EMBL/GenBank/DDBJ whole genome shotgun (WGS) entry which is preliminary data.</text>
</comment>
<gene>
    <name evidence="2" type="ORF">NCTC11212_02816</name>
    <name evidence="1" type="ORF">SAMN05421800_12245</name>
</gene>
<dbReference type="EMBL" id="FUZE01000022">
    <property type="protein sequence ID" value="SKC03372.1"/>
    <property type="molecule type" value="Genomic_DNA"/>
</dbReference>
<organism evidence="2 4">
    <name type="scientific">Chryseobacterium balustinum</name>
    <dbReference type="NCBI Taxonomy" id="246"/>
    <lineage>
        <taxon>Bacteria</taxon>
        <taxon>Pseudomonadati</taxon>
        <taxon>Bacteroidota</taxon>
        <taxon>Flavobacteriia</taxon>
        <taxon>Flavobacteriales</taxon>
        <taxon>Weeksellaceae</taxon>
        <taxon>Chryseobacterium group</taxon>
        <taxon>Chryseobacterium</taxon>
    </lineage>
</organism>
<evidence type="ECO:0000313" key="4">
    <source>
        <dbReference type="Proteomes" id="UP000251937"/>
    </source>
</evidence>
<protein>
    <submittedName>
        <fullName evidence="2">Uncharacterized protein</fullName>
    </submittedName>
</protein>
<dbReference type="AlphaFoldDB" id="A0AAX2IMY1"/>
<dbReference type="EMBL" id="UAVR01000013">
    <property type="protein sequence ID" value="SQA90912.1"/>
    <property type="molecule type" value="Genomic_DNA"/>
</dbReference>
<dbReference type="Proteomes" id="UP000190669">
    <property type="component" value="Unassembled WGS sequence"/>
</dbReference>
<evidence type="ECO:0000313" key="2">
    <source>
        <dbReference type="EMBL" id="SQA90912.1"/>
    </source>
</evidence>
<evidence type="ECO:0000313" key="1">
    <source>
        <dbReference type="EMBL" id="SKC03372.1"/>
    </source>
</evidence>
<accession>A0AAX2IMY1</accession>
<proteinExistence type="predicted"/>
<sequence length="344" mass="40209">MIEKFNTLKLSDNHYLQIAKDSGNNYFDEFMESVSKVKNYMSSKDFKILWDDKMQLNKAKFDEKAFIQSACELSVATYFCEKEDFKVEVKVNPENKKDIDVQFKSHGFTYNVEVKCATFEDKEKVQKSDYYKYLSSGRFDNMIGVMGFISNSIDEGSTNKGEPLKPHKILKNMDNNLKDFLESAHQKFNPDSDENEINILLVGCDDPADMQSWVGYLYASQGLFTKDSFQSKDKYSNVDMVLFTNLYFKHKDFNKKKIENSWNLVQTLNLSFVSPYRKKDKKAGILNFRSEMNNYNDQIAQFEVPGNAPYHVKEIVRIPYFVREFLEQKQGIYLFEKNMTGTVE</sequence>
<dbReference type="KEGG" id="cbp:EB354_14005"/>
<reference evidence="1 3" key="1">
    <citation type="submission" date="2017-02" db="EMBL/GenBank/DDBJ databases">
        <authorList>
            <person name="Varghese N."/>
            <person name="Submissions S."/>
        </authorList>
    </citation>
    <scope>NUCLEOTIDE SEQUENCE [LARGE SCALE GENOMIC DNA]</scope>
    <source>
        <strain evidence="1 3">DSM 16775</strain>
    </source>
</reference>
<name>A0AAX2IMY1_9FLAO</name>